<dbReference type="OrthoDB" id="8096613at2"/>
<evidence type="ECO:0000313" key="1">
    <source>
        <dbReference type="EMBL" id="SMX23504.1"/>
    </source>
</evidence>
<evidence type="ECO:0000313" key="2">
    <source>
        <dbReference type="Proteomes" id="UP000201838"/>
    </source>
</evidence>
<accession>A0A238J0S6</accession>
<protein>
    <recommendedName>
        <fullName evidence="3">DUF1127 domain-containing protein</fullName>
    </recommendedName>
</protein>
<dbReference type="Proteomes" id="UP000201838">
    <property type="component" value="Unassembled WGS sequence"/>
</dbReference>
<proteinExistence type="predicted"/>
<organism evidence="1 2">
    <name type="scientific">Boseongicola aestuarii</name>
    <dbReference type="NCBI Taxonomy" id="1470561"/>
    <lineage>
        <taxon>Bacteria</taxon>
        <taxon>Pseudomonadati</taxon>
        <taxon>Pseudomonadota</taxon>
        <taxon>Alphaproteobacteria</taxon>
        <taxon>Rhodobacterales</taxon>
        <taxon>Paracoccaceae</taxon>
        <taxon>Boseongicola</taxon>
    </lineage>
</organism>
<evidence type="ECO:0008006" key="3">
    <source>
        <dbReference type="Google" id="ProtNLM"/>
    </source>
</evidence>
<dbReference type="RefSeq" id="WP_141138258.1">
    <property type="nucleotide sequence ID" value="NZ_FXXQ01000004.1"/>
</dbReference>
<dbReference type="AlphaFoldDB" id="A0A238J0S6"/>
<reference evidence="1 2" key="1">
    <citation type="submission" date="2017-05" db="EMBL/GenBank/DDBJ databases">
        <authorList>
            <person name="Song R."/>
            <person name="Chenine A.L."/>
            <person name="Ruprecht R.M."/>
        </authorList>
    </citation>
    <scope>NUCLEOTIDE SEQUENCE [LARGE SCALE GENOMIC DNA]</scope>
    <source>
        <strain evidence="1 2">CECT 8489</strain>
    </source>
</reference>
<name>A0A238J0S6_9RHOB</name>
<dbReference type="EMBL" id="FXXQ01000004">
    <property type="protein sequence ID" value="SMX23504.1"/>
    <property type="molecule type" value="Genomic_DNA"/>
</dbReference>
<keyword evidence="2" id="KW-1185">Reference proteome</keyword>
<sequence length="76" mass="8679">MSTTTHTARFVTTPSRRTGFVQWLLTLNAAHKSRIALANLDEKARRDVALTQSDVQIELSRPLWDVPSAWKCQKRT</sequence>
<gene>
    <name evidence="1" type="ORF">BOA8489_01613</name>
</gene>